<dbReference type="InterPro" id="IPR025263">
    <property type="entry name" value="YhdP_central"/>
</dbReference>
<protein>
    <submittedName>
        <fullName evidence="3">YhdP family protein</fullName>
    </submittedName>
</protein>
<dbReference type="PANTHER" id="PTHR38690">
    <property type="entry name" value="PROTEASE-RELATED"/>
    <property type="match status" value="1"/>
</dbReference>
<keyword evidence="1" id="KW-0812">Transmembrane</keyword>
<evidence type="ECO:0000313" key="4">
    <source>
        <dbReference type="Proteomes" id="UP001249020"/>
    </source>
</evidence>
<dbReference type="RefSeq" id="WP_311361028.1">
    <property type="nucleotide sequence ID" value="NZ_JAVRIE010000002.1"/>
</dbReference>
<keyword evidence="1" id="KW-0472">Membrane</keyword>
<dbReference type="Pfam" id="PF13116">
    <property type="entry name" value="YhdP"/>
    <property type="match status" value="1"/>
</dbReference>
<keyword evidence="4" id="KW-1185">Reference proteome</keyword>
<evidence type="ECO:0000259" key="2">
    <source>
        <dbReference type="Pfam" id="PF13116"/>
    </source>
</evidence>
<keyword evidence="1" id="KW-1133">Transmembrane helix</keyword>
<dbReference type="EMBL" id="JAVRIE010000002">
    <property type="protein sequence ID" value="MDT0582254.1"/>
    <property type="molecule type" value="Genomic_DNA"/>
</dbReference>
<dbReference type="InterPro" id="IPR011836">
    <property type="entry name" value="YhdP"/>
</dbReference>
<sequence length="1287" mass="143085">MNKFSSVATYLVRKLWTVVAISLVVFALLMSLLRYSLPLLNDKKHLFEEFAQTEYGVALQIESISASWQGIGPAIVLNEVSLEQNEKSPLSLNIENIYIEIDFWDSLLTGQISSKNFSLDGLLLDLDLQRIQDDSSTDFPIMDALEGLFLEQLQTFSLVNSVVSISGENNRQSFNIQNLSWLNKGERHQGSGLMKVSELANNSAVFVIDLVGNANNFDGTIYAKADELDLSPWVNEFSALESELLEGRANFEFWADINRRKITKVYGKIKPTRFIWKQESVDLSSGIDSGIFVAQPKGGRWLFNIKELKLSVYDQVLSTDWKGSLSKSGELQIQSASAFPIKPLLPLTGLFSSELNRQLRDMDLSARLDKLAIQKRPNGISAWAEINQLAWQQNKNVPGMSDLAMTFAWQKNVGAVTLEGKDVNVAVGEVFDDDLVVDNLLLPLQFYQDDDAWHLGAKGFDIELPETSMGGSFEYNFSNQVLNSVSTVKALDVSQIQRFLPNEPLLGKEVKSFLSRAFYAEGQVEEARILWSGRFADYPFTNNEGVFQAQVDIRDADFLFDRSWPSITNLDLDLHFENLGLTMKSKEAKLGEIDVRDINAYIPLLTKGADLIIEAVGVGNGYGISQVFAQSSLQDGLGRTLSKDVLVSNEIEAQLSIYVPLDDTKSTSASGIVTLNDNFVQIPSLQLALENTKGRLIFDNDKIWINRLKAELLGQSIAVDFKGEQANDEYVLDIDVLGENWDVSPLVPYISEELGSYLSGESSWQSSIDVALGKDAYEYTATVFSQLDSIDSVLPAPFDKQSSESKRLSADISGNKQASNIKVTLGDEVTFDGILPHKEMQFSRAHLAIGASDFVGRGVGFSISANLPEIQLSTWYQSIAALLAGVPSGDESEDAKKALFEAPQRIFIETDNLVVAGQSLSDVDATVKTINKDWIIDLVSDQAKAQITFHQRWVEEGIEINADFVRFNDWLAQEQDLGPEIEPQSLPRIRLKCADCEVFGNDLGAISFESFPNDDGLRFESFSLEGPNGKIRASGQWYKRNGDHYTFINGDMNSSDFGAFLKDFQFDSGIKDSEARMNFTATWKSSPFDFSFEYLDGEIDWQLSDGYITELSDKGSRIFTLLSLDSLVRKLSLDFRDVFAKGFFYDEMQGTVQITEGKADTRDTRIDGGAGEMEIYGYTDLVSKELNYNVSFTPNVTGNLPVLVYFMVNPPTALAALALDQMLTSAKVISNVNYSVTGTIADPIMIETGRESTEVELPARRDALPEEIDEFIPPSPEDTLMMEVNDG</sequence>
<feature type="transmembrane region" description="Helical" evidence="1">
    <location>
        <begin position="15"/>
        <end position="37"/>
    </location>
</feature>
<accession>A0AAW8R1E7</accession>
<dbReference type="PANTHER" id="PTHR38690:SF1">
    <property type="entry name" value="PROTEASE"/>
    <property type="match status" value="1"/>
</dbReference>
<reference evidence="3 4" key="1">
    <citation type="submission" date="2023-09" db="EMBL/GenBank/DDBJ databases">
        <authorList>
            <person name="Rey-Velasco X."/>
        </authorList>
    </citation>
    <scope>NUCLEOTIDE SEQUENCE [LARGE SCALE GENOMIC DNA]</scope>
    <source>
        <strain evidence="3 4">W409</strain>
    </source>
</reference>
<feature type="domain" description="YhdP central" evidence="2">
    <location>
        <begin position="11"/>
        <end position="1244"/>
    </location>
</feature>
<dbReference type="NCBIfam" id="TIGR02099">
    <property type="entry name" value="YhdP family protein"/>
    <property type="match status" value="1"/>
</dbReference>
<evidence type="ECO:0000256" key="1">
    <source>
        <dbReference type="SAM" id="Phobius"/>
    </source>
</evidence>
<proteinExistence type="predicted"/>
<evidence type="ECO:0000313" key="3">
    <source>
        <dbReference type="EMBL" id="MDT0582254.1"/>
    </source>
</evidence>
<dbReference type="Proteomes" id="UP001249020">
    <property type="component" value="Unassembled WGS sequence"/>
</dbReference>
<comment type="caution">
    <text evidence="3">The sequence shown here is derived from an EMBL/GenBank/DDBJ whole genome shotgun (WGS) entry which is preliminary data.</text>
</comment>
<name>A0AAW8R1E7_9ALTE</name>
<organism evidence="3 4">
    <name type="scientific">Brumicola blandensis</name>
    <dbReference type="NCBI Taxonomy" id="3075611"/>
    <lineage>
        <taxon>Bacteria</taxon>
        <taxon>Pseudomonadati</taxon>
        <taxon>Pseudomonadota</taxon>
        <taxon>Gammaproteobacteria</taxon>
        <taxon>Alteromonadales</taxon>
        <taxon>Alteromonadaceae</taxon>
        <taxon>Brumicola</taxon>
    </lineage>
</organism>
<gene>
    <name evidence="3" type="ORF">RM544_06870</name>
</gene>